<keyword evidence="2" id="KW-1185">Reference proteome</keyword>
<dbReference type="EMBL" id="CM056805">
    <property type="protein sequence ID" value="KAJ8707124.1"/>
    <property type="molecule type" value="Genomic_DNA"/>
</dbReference>
<comment type="caution">
    <text evidence="1">The sequence shown here is derived from an EMBL/GenBank/DDBJ whole genome shotgun (WGS) entry which is preliminary data.</text>
</comment>
<protein>
    <submittedName>
        <fullName evidence="1">Uncharacterized protein</fullName>
    </submittedName>
</protein>
<proteinExistence type="predicted"/>
<evidence type="ECO:0000313" key="1">
    <source>
        <dbReference type="EMBL" id="KAJ8707124.1"/>
    </source>
</evidence>
<organism evidence="1 2">
    <name type="scientific">Mythimna loreyi</name>
    <dbReference type="NCBI Taxonomy" id="667449"/>
    <lineage>
        <taxon>Eukaryota</taxon>
        <taxon>Metazoa</taxon>
        <taxon>Ecdysozoa</taxon>
        <taxon>Arthropoda</taxon>
        <taxon>Hexapoda</taxon>
        <taxon>Insecta</taxon>
        <taxon>Pterygota</taxon>
        <taxon>Neoptera</taxon>
        <taxon>Endopterygota</taxon>
        <taxon>Lepidoptera</taxon>
        <taxon>Glossata</taxon>
        <taxon>Ditrysia</taxon>
        <taxon>Noctuoidea</taxon>
        <taxon>Noctuidae</taxon>
        <taxon>Noctuinae</taxon>
        <taxon>Hadenini</taxon>
        <taxon>Mythimna</taxon>
    </lineage>
</organism>
<name>A0ACC2Q595_9NEOP</name>
<reference evidence="1" key="1">
    <citation type="submission" date="2023-03" db="EMBL/GenBank/DDBJ databases">
        <title>Chromosome-level genomes of two armyworms, Mythimna separata and Mythimna loreyi, provide insights into the biosynthesis and reception of sex pheromones.</title>
        <authorList>
            <person name="Zhao H."/>
        </authorList>
    </citation>
    <scope>NUCLEOTIDE SEQUENCE</scope>
    <source>
        <strain evidence="1">BeijingLab</strain>
    </source>
</reference>
<gene>
    <name evidence="1" type="ORF">PYW08_011258</name>
</gene>
<dbReference type="Proteomes" id="UP001231649">
    <property type="component" value="Chromosome 29"/>
</dbReference>
<sequence length="252" mass="29554">MSQFVELRILGYAVTVMGHATNLMYMDWLHKNHPSDNENVKQFKSLESRFFTTWTVFLQMCYAMYGLAIDLFILKHAVIKGQKDYRLPPSISGFREFLFAAVVWPSSLVVFTVFWGVYSFDRTLIFPEFLDAVIPPISNHIIHTLILPVALWELVTLPRKEPERHAQNVSQLSLHIGAYLSVLCFTYFERGVWLYPIFRKLFGTVYFFIVLAAIGSLFYIFYYLQWPLTNWIHGSKKKSEKKKNKSEKKKVK</sequence>
<accession>A0ACC2Q595</accession>
<evidence type="ECO:0000313" key="2">
    <source>
        <dbReference type="Proteomes" id="UP001231649"/>
    </source>
</evidence>